<organism evidence="2 3">
    <name type="scientific">Tilletia caries</name>
    <name type="common">wheat bunt fungus</name>
    <dbReference type="NCBI Taxonomy" id="13290"/>
    <lineage>
        <taxon>Eukaryota</taxon>
        <taxon>Fungi</taxon>
        <taxon>Dikarya</taxon>
        <taxon>Basidiomycota</taxon>
        <taxon>Ustilaginomycotina</taxon>
        <taxon>Exobasidiomycetes</taxon>
        <taxon>Tilletiales</taxon>
        <taxon>Tilletiaceae</taxon>
        <taxon>Tilletia</taxon>
    </lineage>
</organism>
<comment type="caution">
    <text evidence="2">The sequence shown here is derived from an EMBL/GenBank/DDBJ whole genome shotgun (WGS) entry which is preliminary data.</text>
</comment>
<reference evidence="2" key="1">
    <citation type="submission" date="2016-04" db="EMBL/GenBank/DDBJ databases">
        <authorList>
            <person name="Nguyen H.D."/>
            <person name="Kesanakurti P."/>
            <person name="Cullis J."/>
            <person name="Levesque C.A."/>
            <person name="Hambleton S."/>
        </authorList>
    </citation>
    <scope>NUCLEOTIDE SEQUENCE</scope>
    <source>
        <strain evidence="2">DAOMC 238032</strain>
    </source>
</reference>
<evidence type="ECO:0000313" key="2">
    <source>
        <dbReference type="EMBL" id="KAE8236880.1"/>
    </source>
</evidence>
<dbReference type="AlphaFoldDB" id="A0A177SY88"/>
<protein>
    <submittedName>
        <fullName evidence="2">Uncharacterized protein</fullName>
    </submittedName>
</protein>
<feature type="compositionally biased region" description="Polar residues" evidence="1">
    <location>
        <begin position="101"/>
        <end position="110"/>
    </location>
</feature>
<dbReference type="Proteomes" id="UP000077671">
    <property type="component" value="Unassembled WGS sequence"/>
</dbReference>
<feature type="region of interest" description="Disordered" evidence="1">
    <location>
        <begin position="68"/>
        <end position="162"/>
    </location>
</feature>
<name>A0A177SY88_9BASI</name>
<proteinExistence type="predicted"/>
<evidence type="ECO:0000256" key="1">
    <source>
        <dbReference type="SAM" id="MobiDB-lite"/>
    </source>
</evidence>
<feature type="compositionally biased region" description="Basic and acidic residues" evidence="1">
    <location>
        <begin position="85"/>
        <end position="98"/>
    </location>
</feature>
<sequence length="162" mass="17708">METQSPAAPRRLHPRHPSALDIRSATSALCQQAIVGDAERERAARIGAVRRAGNVAKAQAKRVMEMEMEMESGVGAGSDFADDASLEHRTHRGREEPTTHPVPSQRSSSTSDDEPDFNPIPQPRQRAERSVAFGDDDDSSKLSPVHVWGVQKWSAGRWGEGC</sequence>
<accession>A0A177SY88</accession>
<feature type="region of interest" description="Disordered" evidence="1">
    <location>
        <begin position="1"/>
        <end position="20"/>
    </location>
</feature>
<reference evidence="2" key="2">
    <citation type="journal article" date="2019" name="IMA Fungus">
        <title>Genome sequencing and comparison of five Tilletia species to identify candidate genes for the detection of regulated species infecting wheat.</title>
        <authorList>
            <person name="Nguyen H.D.T."/>
            <person name="Sultana T."/>
            <person name="Kesanakurti P."/>
            <person name="Hambleton S."/>
        </authorList>
    </citation>
    <scope>NUCLEOTIDE SEQUENCE</scope>
    <source>
        <strain evidence="2">DAOMC 238032</strain>
    </source>
</reference>
<gene>
    <name evidence="2" type="ORF">A4X03_0g9293</name>
</gene>
<evidence type="ECO:0000313" key="3">
    <source>
        <dbReference type="Proteomes" id="UP000077671"/>
    </source>
</evidence>
<dbReference type="EMBL" id="LWDD02003552">
    <property type="protein sequence ID" value="KAE8236880.1"/>
    <property type="molecule type" value="Genomic_DNA"/>
</dbReference>